<dbReference type="GO" id="GO:0031564">
    <property type="term" value="P:transcription antitermination"/>
    <property type="evidence" value="ECO:0007669"/>
    <property type="project" value="UniProtKB-KW"/>
</dbReference>
<dbReference type="GO" id="GO:0003723">
    <property type="term" value="F:RNA binding"/>
    <property type="evidence" value="ECO:0007669"/>
    <property type="project" value="UniProtKB-KW"/>
</dbReference>
<dbReference type="NCBIfam" id="TIGR01951">
    <property type="entry name" value="nusB"/>
    <property type="match status" value="1"/>
</dbReference>
<name>A0A6B3LQ07_9BACT</name>
<dbReference type="SUPFAM" id="SSF48013">
    <property type="entry name" value="NusB-like"/>
    <property type="match status" value="1"/>
</dbReference>
<feature type="domain" description="NusB/RsmB/TIM44" evidence="6">
    <location>
        <begin position="277"/>
        <end position="373"/>
    </location>
</feature>
<dbReference type="AlphaFoldDB" id="A0A6B3LQ07"/>
<comment type="similarity">
    <text evidence="1">Belongs to the NusB family.</text>
</comment>
<dbReference type="InterPro" id="IPR011605">
    <property type="entry name" value="NusB_fam"/>
</dbReference>
<evidence type="ECO:0000313" key="7">
    <source>
        <dbReference type="EMBL" id="NEM96276.1"/>
    </source>
</evidence>
<evidence type="ECO:0000256" key="5">
    <source>
        <dbReference type="ARBA" id="ARBA00023163"/>
    </source>
</evidence>
<organism evidence="7 8">
    <name type="scientific">Pontibacter burrus</name>
    <dbReference type="NCBI Taxonomy" id="2704466"/>
    <lineage>
        <taxon>Bacteria</taxon>
        <taxon>Pseudomonadati</taxon>
        <taxon>Bacteroidota</taxon>
        <taxon>Cytophagia</taxon>
        <taxon>Cytophagales</taxon>
        <taxon>Hymenobacteraceae</taxon>
        <taxon>Pontibacter</taxon>
    </lineage>
</organism>
<evidence type="ECO:0000256" key="3">
    <source>
        <dbReference type="ARBA" id="ARBA00022884"/>
    </source>
</evidence>
<dbReference type="GO" id="GO:0005829">
    <property type="term" value="C:cytosol"/>
    <property type="evidence" value="ECO:0007669"/>
    <property type="project" value="TreeGrafter"/>
</dbReference>
<dbReference type="RefSeq" id="WP_163911213.1">
    <property type="nucleotide sequence ID" value="NZ_JAAGWD010000001.1"/>
</dbReference>
<sequence length="393" mass="46088">MLNRRTLRIKAMQAIYAYMQAEGSDYLLALDQIGEDFAPDLNTMEVQDKKLLEGQKQIATLLFKEWYEKRQFDPEDAEKVIIDAVNRAIVSYQNQVRKDFRFYQNQMLTAVERIYDHYLANLQLLQVLNNLVEEEEAKRSRRFTEAKGPDVKQFLRNQLVQRILNNKSYQQHIIRRNISWGSDVSEIAQVYKNVLKQDEVFLSYLQNPSPTLTDDFELVKHIYKNIIFKEKTLQSLFEEQDLNWAENRSIVKSLVNKTLKMFGEEADGDTTEIALLDLSPNWEDDKAFFEELYEQTLQESEKYEAMIAASVQNWDVERVALLDKIILKMALSEMYIFRSIPVKVTINEYIEISKLYSTPKSKQFVNGVLDKMAQELINKGEIRKSGRGLIDNK</sequence>
<dbReference type="Pfam" id="PF01029">
    <property type="entry name" value="NusB"/>
    <property type="match status" value="1"/>
</dbReference>
<evidence type="ECO:0000256" key="2">
    <source>
        <dbReference type="ARBA" id="ARBA00022814"/>
    </source>
</evidence>
<dbReference type="EMBL" id="JAAGWD010000001">
    <property type="protein sequence ID" value="NEM96276.1"/>
    <property type="molecule type" value="Genomic_DNA"/>
</dbReference>
<keyword evidence="4" id="KW-0805">Transcription regulation</keyword>
<dbReference type="PANTHER" id="PTHR11078:SF3">
    <property type="entry name" value="ANTITERMINATION NUSB DOMAIN-CONTAINING PROTEIN"/>
    <property type="match status" value="1"/>
</dbReference>
<dbReference type="GO" id="GO:0006353">
    <property type="term" value="P:DNA-templated transcription termination"/>
    <property type="evidence" value="ECO:0007669"/>
    <property type="project" value="InterPro"/>
</dbReference>
<evidence type="ECO:0000256" key="4">
    <source>
        <dbReference type="ARBA" id="ARBA00023015"/>
    </source>
</evidence>
<dbReference type="Gene3D" id="1.10.940.10">
    <property type="entry name" value="NusB-like"/>
    <property type="match status" value="1"/>
</dbReference>
<evidence type="ECO:0000259" key="6">
    <source>
        <dbReference type="Pfam" id="PF01029"/>
    </source>
</evidence>
<reference evidence="7 8" key="1">
    <citation type="submission" date="2020-02" db="EMBL/GenBank/DDBJ databases">
        <authorList>
            <person name="Kim M.K."/>
        </authorList>
    </citation>
    <scope>NUCLEOTIDE SEQUENCE [LARGE SCALE GENOMIC DNA]</scope>
    <source>
        <strain evidence="7 8">BT327</strain>
    </source>
</reference>
<keyword evidence="8" id="KW-1185">Reference proteome</keyword>
<comment type="caution">
    <text evidence="7">The sequence shown here is derived from an EMBL/GenBank/DDBJ whole genome shotgun (WGS) entry which is preliminary data.</text>
</comment>
<accession>A0A6B3LQ07</accession>
<dbReference type="Proteomes" id="UP000474777">
    <property type="component" value="Unassembled WGS sequence"/>
</dbReference>
<keyword evidence="2" id="KW-0889">Transcription antitermination</keyword>
<dbReference type="InterPro" id="IPR006027">
    <property type="entry name" value="NusB_RsmB_TIM44"/>
</dbReference>
<protein>
    <submittedName>
        <fullName evidence="7">Transcription antitermination factor NusB</fullName>
    </submittedName>
</protein>
<keyword evidence="5" id="KW-0804">Transcription</keyword>
<evidence type="ECO:0000256" key="1">
    <source>
        <dbReference type="ARBA" id="ARBA00005952"/>
    </source>
</evidence>
<gene>
    <name evidence="7" type="primary">nusB</name>
    <name evidence="7" type="ORF">GXP69_01095</name>
</gene>
<evidence type="ECO:0000313" key="8">
    <source>
        <dbReference type="Proteomes" id="UP000474777"/>
    </source>
</evidence>
<keyword evidence="3" id="KW-0694">RNA-binding</keyword>
<dbReference type="PANTHER" id="PTHR11078">
    <property type="entry name" value="N UTILIZATION SUBSTANCE PROTEIN B-RELATED"/>
    <property type="match status" value="1"/>
</dbReference>
<proteinExistence type="inferred from homology"/>
<dbReference type="InterPro" id="IPR035926">
    <property type="entry name" value="NusB-like_sf"/>
</dbReference>